<reference evidence="6 7" key="1">
    <citation type="journal article" date="2006" name="Nature">
        <title>Global trends of whole-genome duplications revealed by the ciliate Paramecium tetraurelia.</title>
        <authorList>
            <consortium name="Genoscope"/>
            <person name="Aury J.-M."/>
            <person name="Jaillon O."/>
            <person name="Duret L."/>
            <person name="Noel B."/>
            <person name="Jubin C."/>
            <person name="Porcel B.M."/>
            <person name="Segurens B."/>
            <person name="Daubin V."/>
            <person name="Anthouard V."/>
            <person name="Aiach N."/>
            <person name="Arnaiz O."/>
            <person name="Billaut A."/>
            <person name="Beisson J."/>
            <person name="Blanc I."/>
            <person name="Bouhouche K."/>
            <person name="Camara F."/>
            <person name="Duharcourt S."/>
            <person name="Guigo R."/>
            <person name="Gogendeau D."/>
            <person name="Katinka M."/>
            <person name="Keller A.-M."/>
            <person name="Kissmehl R."/>
            <person name="Klotz C."/>
            <person name="Koll F."/>
            <person name="Le Moue A."/>
            <person name="Lepere C."/>
            <person name="Malinsky S."/>
            <person name="Nowacki M."/>
            <person name="Nowak J.K."/>
            <person name="Plattner H."/>
            <person name="Poulain J."/>
            <person name="Ruiz F."/>
            <person name="Serrano V."/>
            <person name="Zagulski M."/>
            <person name="Dessen P."/>
            <person name="Betermier M."/>
            <person name="Weissenbach J."/>
            <person name="Scarpelli C."/>
            <person name="Schachter V."/>
            <person name="Sperling L."/>
            <person name="Meyer E."/>
            <person name="Cohen J."/>
            <person name="Wincker P."/>
        </authorList>
    </citation>
    <scope>NUCLEOTIDE SEQUENCE [LARGE SCALE GENOMIC DNA]</scope>
    <source>
        <strain evidence="6 7">Stock d4-2</strain>
    </source>
</reference>
<dbReference type="PANTHER" id="PTHR10634">
    <property type="entry name" value="AN1-TYPE ZINC FINGER PROTEIN"/>
    <property type="match status" value="1"/>
</dbReference>
<dbReference type="EMBL" id="CT868007">
    <property type="protein sequence ID" value="CAK60142.1"/>
    <property type="molecule type" value="Genomic_DNA"/>
</dbReference>
<dbReference type="InterPro" id="IPR050652">
    <property type="entry name" value="AN1_A20_ZnFinger"/>
</dbReference>
<dbReference type="GeneID" id="5013314"/>
<evidence type="ECO:0000256" key="2">
    <source>
        <dbReference type="ARBA" id="ARBA00022771"/>
    </source>
</evidence>
<dbReference type="OMA" id="YCAMHRY"/>
<dbReference type="Pfam" id="PF01428">
    <property type="entry name" value="zf-AN1"/>
    <property type="match status" value="1"/>
</dbReference>
<dbReference type="SUPFAM" id="SSF118310">
    <property type="entry name" value="AN1-like Zinc finger"/>
    <property type="match status" value="1"/>
</dbReference>
<dbReference type="InterPro" id="IPR002653">
    <property type="entry name" value="Znf_A20"/>
</dbReference>
<protein>
    <recommendedName>
        <fullName evidence="5">AN1-type domain-containing protein</fullName>
    </recommendedName>
</protein>
<evidence type="ECO:0000256" key="3">
    <source>
        <dbReference type="ARBA" id="ARBA00022833"/>
    </source>
</evidence>
<dbReference type="eggNOG" id="KOG3173">
    <property type="taxonomic scope" value="Eukaryota"/>
</dbReference>
<dbReference type="OrthoDB" id="296554at2759"/>
<keyword evidence="2 4" id="KW-0863">Zinc-finger</keyword>
<organism evidence="6 7">
    <name type="scientific">Paramecium tetraurelia</name>
    <dbReference type="NCBI Taxonomy" id="5888"/>
    <lineage>
        <taxon>Eukaryota</taxon>
        <taxon>Sar</taxon>
        <taxon>Alveolata</taxon>
        <taxon>Ciliophora</taxon>
        <taxon>Intramacronucleata</taxon>
        <taxon>Oligohymenophorea</taxon>
        <taxon>Peniculida</taxon>
        <taxon>Parameciidae</taxon>
        <taxon>Paramecium</taxon>
    </lineage>
</organism>
<keyword evidence="1" id="KW-0479">Metal-binding</keyword>
<dbReference type="RefSeq" id="XP_001427540.1">
    <property type="nucleotide sequence ID" value="XM_001427503.1"/>
</dbReference>
<dbReference type="InParanoid" id="A0BNM5"/>
<gene>
    <name evidence="6" type="ORF">GSPATT00030780001</name>
</gene>
<dbReference type="Pfam" id="PF01754">
    <property type="entry name" value="zf-A20"/>
    <property type="match status" value="1"/>
</dbReference>
<dbReference type="InterPro" id="IPR035896">
    <property type="entry name" value="AN1-like_Znf"/>
</dbReference>
<accession>A0BNM5</accession>
<dbReference type="STRING" id="5888.A0BNM5"/>
<evidence type="ECO:0000256" key="4">
    <source>
        <dbReference type="PROSITE-ProRule" id="PRU00449"/>
    </source>
</evidence>
<dbReference type="PROSITE" id="PS51039">
    <property type="entry name" value="ZF_AN1"/>
    <property type="match status" value="1"/>
</dbReference>
<dbReference type="Gene3D" id="4.10.1110.10">
    <property type="entry name" value="AN1-like Zinc finger"/>
    <property type="match status" value="1"/>
</dbReference>
<keyword evidence="7" id="KW-1185">Reference proteome</keyword>
<proteinExistence type="predicted"/>
<dbReference type="PANTHER" id="PTHR10634:SF67">
    <property type="entry name" value="AN1-TYPE ZINC FINGER PROTEIN 3"/>
    <property type="match status" value="1"/>
</dbReference>
<dbReference type="GO" id="GO:0003677">
    <property type="term" value="F:DNA binding"/>
    <property type="evidence" value="ECO:0007669"/>
    <property type="project" value="InterPro"/>
</dbReference>
<dbReference type="SMART" id="SM00154">
    <property type="entry name" value="ZnF_AN1"/>
    <property type="match status" value="1"/>
</dbReference>
<dbReference type="AlphaFoldDB" id="A0BNM5"/>
<evidence type="ECO:0000313" key="6">
    <source>
        <dbReference type="EMBL" id="CAK60142.1"/>
    </source>
</evidence>
<dbReference type="InterPro" id="IPR000058">
    <property type="entry name" value="Znf_AN1"/>
</dbReference>
<dbReference type="Proteomes" id="UP000000600">
    <property type="component" value="Unassembled WGS sequence"/>
</dbReference>
<evidence type="ECO:0000259" key="5">
    <source>
        <dbReference type="PROSITE" id="PS51039"/>
    </source>
</evidence>
<evidence type="ECO:0000313" key="7">
    <source>
        <dbReference type="Proteomes" id="UP000000600"/>
    </source>
</evidence>
<feature type="domain" description="AN1-type" evidence="5">
    <location>
        <begin position="86"/>
        <end position="132"/>
    </location>
</feature>
<dbReference type="KEGG" id="ptm:GSPATT00030780001"/>
<dbReference type="GO" id="GO:0008270">
    <property type="term" value="F:zinc ion binding"/>
    <property type="evidence" value="ECO:0007669"/>
    <property type="project" value="UniProtKB-KW"/>
</dbReference>
<name>A0BNM5_PARTE</name>
<evidence type="ECO:0000256" key="1">
    <source>
        <dbReference type="ARBA" id="ARBA00022723"/>
    </source>
</evidence>
<keyword evidence="3" id="KW-0862">Zinc</keyword>
<dbReference type="HOGENOM" id="CLU_057016_5_3_1"/>
<sequence>MQNNQGAATQESSINQENKQETRLCTICLAFFGTAATQFYCSKCYQQLFEQLFSIRSIIKESNQEIQQQQQIVQENKQQGEVVKQKEDPSKCKVCKRKLGIAGIQCKCEAFFCNKHRLPEDHQCTFDHAEKAKQLLIKNNPLVDPQKLEKI</sequence>